<dbReference type="EMBL" id="JAPEVB010000004">
    <property type="protein sequence ID" value="KAJ4388960.1"/>
    <property type="molecule type" value="Genomic_DNA"/>
</dbReference>
<keyword evidence="9" id="KW-1185">Reference proteome</keyword>
<comment type="caution">
    <text evidence="8">The sequence shown here is derived from an EMBL/GenBank/DDBJ whole genome shotgun (WGS) entry which is preliminary data.</text>
</comment>
<dbReference type="OrthoDB" id="5426678at2759"/>
<dbReference type="GO" id="GO:0071944">
    <property type="term" value="C:cell periphery"/>
    <property type="evidence" value="ECO:0007669"/>
    <property type="project" value="UniProtKB-ARBA"/>
</dbReference>
<evidence type="ECO:0000256" key="3">
    <source>
        <dbReference type="ARBA" id="ARBA00022989"/>
    </source>
</evidence>
<sequence>MAVHSLPLLLLFAILDPLWALSVTPDSPCSSKCISDGSASATSNTVTADIVCDESDFTSTTTGATWKACMSCLQNSTYTQGEESDQGWFLYNLRYSFDSCVFGYPNDTSSGSNPCETSTACGTLKTALTYDSLSTNRSDSDEFGYCDADGGSLTGQYYQACLNCVTASDESSYIANSLVALDAGCLQRPNTTDVLGLSDSVFSTSLVQIIDPSTLNNPSTGPTLSTAAIAGIAAGGAALLIIVAAIVFVRCRKRKNRANLGMKPRWGKDKRRSSFSFKCRNILASPLSPKFFTDLPPVEENHQPYGSLEEQMAGMSTINRAPDGRYYIETKPAYHTHPYETALDGRRTQDTVSSLQSTLVSEPWDDLHVAKKRGPANKSPMTIDTTEAGLSPPPAAHKSPKANEFGISPTRTRLAPAINTTYSPVNHTPATTSPVQSFNRSSPKPKTTTMSSQGSGYPSRKSPETSSPLVQQHGWPSSRGTPEPWFPPPPPSGPSPSKYTRKVSLGAVGSTRKGKRESGSPVESKQVQVVFPGPPQR</sequence>
<name>A0A9W8YNL0_9PEZI</name>
<keyword evidence="2 6" id="KW-0812">Transmembrane</keyword>
<evidence type="ECO:0000256" key="4">
    <source>
        <dbReference type="ARBA" id="ARBA00023136"/>
    </source>
</evidence>
<dbReference type="InterPro" id="IPR051694">
    <property type="entry name" value="Immunoregulatory_rcpt-like"/>
</dbReference>
<keyword evidence="4 6" id="KW-0472">Membrane</keyword>
<evidence type="ECO:0000256" key="7">
    <source>
        <dbReference type="SAM" id="SignalP"/>
    </source>
</evidence>
<dbReference type="AlphaFoldDB" id="A0A9W8YNL0"/>
<feature type="transmembrane region" description="Helical" evidence="6">
    <location>
        <begin position="227"/>
        <end position="249"/>
    </location>
</feature>
<protein>
    <recommendedName>
        <fullName evidence="10">LPXTG-domain-containing protein</fullName>
    </recommendedName>
</protein>
<gene>
    <name evidence="8" type="ORF">N0V93_006422</name>
</gene>
<feature type="region of interest" description="Disordered" evidence="5">
    <location>
        <begin position="421"/>
        <end position="537"/>
    </location>
</feature>
<evidence type="ECO:0000313" key="8">
    <source>
        <dbReference type="EMBL" id="KAJ4388960.1"/>
    </source>
</evidence>
<comment type="subcellular location">
    <subcellularLocation>
        <location evidence="1">Membrane</location>
        <topology evidence="1">Single-pass membrane protein</topology>
    </subcellularLocation>
</comment>
<dbReference type="GO" id="GO:0016020">
    <property type="term" value="C:membrane"/>
    <property type="evidence" value="ECO:0007669"/>
    <property type="project" value="UniProtKB-SubCell"/>
</dbReference>
<evidence type="ECO:0000256" key="2">
    <source>
        <dbReference type="ARBA" id="ARBA00022692"/>
    </source>
</evidence>
<proteinExistence type="predicted"/>
<dbReference type="Proteomes" id="UP001140453">
    <property type="component" value="Unassembled WGS sequence"/>
</dbReference>
<organism evidence="8 9">
    <name type="scientific">Gnomoniopsis smithogilvyi</name>
    <dbReference type="NCBI Taxonomy" id="1191159"/>
    <lineage>
        <taxon>Eukaryota</taxon>
        <taxon>Fungi</taxon>
        <taxon>Dikarya</taxon>
        <taxon>Ascomycota</taxon>
        <taxon>Pezizomycotina</taxon>
        <taxon>Sordariomycetes</taxon>
        <taxon>Sordariomycetidae</taxon>
        <taxon>Diaporthales</taxon>
        <taxon>Gnomoniaceae</taxon>
        <taxon>Gnomoniopsis</taxon>
    </lineage>
</organism>
<reference evidence="8" key="1">
    <citation type="submission" date="2022-10" db="EMBL/GenBank/DDBJ databases">
        <title>Tapping the CABI collections for fungal endophytes: first genome assemblies for Collariella, Neodidymelliopsis, Ascochyta clinopodiicola, Didymella pomorum, Didymosphaeria variabile, Neocosmospora piperis and Neocucurbitaria cava.</title>
        <authorList>
            <person name="Hill R."/>
        </authorList>
    </citation>
    <scope>NUCLEOTIDE SEQUENCE</scope>
    <source>
        <strain evidence="8">IMI 355082</strain>
    </source>
</reference>
<feature type="compositionally biased region" description="Low complexity" evidence="5">
    <location>
        <begin position="441"/>
        <end position="452"/>
    </location>
</feature>
<feature type="compositionally biased region" description="Polar residues" evidence="5">
    <location>
        <begin position="421"/>
        <end position="440"/>
    </location>
</feature>
<feature type="compositionally biased region" description="Polar residues" evidence="5">
    <location>
        <begin position="464"/>
        <end position="480"/>
    </location>
</feature>
<evidence type="ECO:0000256" key="5">
    <source>
        <dbReference type="SAM" id="MobiDB-lite"/>
    </source>
</evidence>
<accession>A0A9W8YNL0</accession>
<evidence type="ECO:0000256" key="6">
    <source>
        <dbReference type="SAM" id="Phobius"/>
    </source>
</evidence>
<feature type="region of interest" description="Disordered" evidence="5">
    <location>
        <begin position="370"/>
        <end position="409"/>
    </location>
</feature>
<feature type="compositionally biased region" description="Pro residues" evidence="5">
    <location>
        <begin position="484"/>
        <end position="494"/>
    </location>
</feature>
<keyword evidence="3 6" id="KW-1133">Transmembrane helix</keyword>
<feature type="chain" id="PRO_5040856029" description="LPXTG-domain-containing protein" evidence="7">
    <location>
        <begin position="21"/>
        <end position="537"/>
    </location>
</feature>
<feature type="signal peptide" evidence="7">
    <location>
        <begin position="1"/>
        <end position="20"/>
    </location>
</feature>
<evidence type="ECO:0008006" key="10">
    <source>
        <dbReference type="Google" id="ProtNLM"/>
    </source>
</evidence>
<evidence type="ECO:0000256" key="1">
    <source>
        <dbReference type="ARBA" id="ARBA00004167"/>
    </source>
</evidence>
<keyword evidence="7" id="KW-0732">Signal</keyword>
<evidence type="ECO:0000313" key="9">
    <source>
        <dbReference type="Proteomes" id="UP001140453"/>
    </source>
</evidence>
<dbReference type="PANTHER" id="PTHR15549">
    <property type="entry name" value="PAIRED IMMUNOGLOBULIN-LIKE TYPE 2 RECEPTOR"/>
    <property type="match status" value="1"/>
</dbReference>